<evidence type="ECO:0000313" key="4">
    <source>
        <dbReference type="RefSeq" id="XP_010484870.1"/>
    </source>
</evidence>
<dbReference type="RefSeq" id="XP_010484870.1">
    <property type="nucleotide sequence ID" value="XM_010486568.1"/>
</dbReference>
<comment type="similarity">
    <text evidence="1">Belongs to the helicase family.</text>
</comment>
<keyword evidence="3" id="KW-1185">Reference proteome</keyword>
<comment type="catalytic activity">
    <reaction evidence="1">
        <text>ATP + H2O = ADP + phosphate + H(+)</text>
        <dbReference type="Rhea" id="RHEA:13065"/>
        <dbReference type="ChEBI" id="CHEBI:15377"/>
        <dbReference type="ChEBI" id="CHEBI:15378"/>
        <dbReference type="ChEBI" id="CHEBI:30616"/>
        <dbReference type="ChEBI" id="CHEBI:43474"/>
        <dbReference type="ChEBI" id="CHEBI:456216"/>
        <dbReference type="EC" id="5.6.2.3"/>
    </reaction>
</comment>
<keyword evidence="1" id="KW-0227">DNA damage</keyword>
<reference evidence="4" key="2">
    <citation type="submission" date="2025-08" db="UniProtKB">
        <authorList>
            <consortium name="RefSeq"/>
        </authorList>
    </citation>
    <scope>IDENTIFICATION</scope>
    <source>
        <tissue evidence="4">Leaf</tissue>
    </source>
</reference>
<dbReference type="InterPro" id="IPR036397">
    <property type="entry name" value="RNaseH_sf"/>
</dbReference>
<feature type="domain" description="DNA helicase Pif1-like DEAD-box helicase" evidence="2">
    <location>
        <begin position="163"/>
        <end position="223"/>
    </location>
</feature>
<dbReference type="EC" id="5.6.2.3" evidence="1"/>
<dbReference type="InterPro" id="IPR044730">
    <property type="entry name" value="RNase_H-like_dom_plant"/>
</dbReference>
<dbReference type="InterPro" id="IPR012337">
    <property type="entry name" value="RNaseH-like_sf"/>
</dbReference>
<reference evidence="3" key="1">
    <citation type="journal article" date="2014" name="Nat. Commun.">
        <title>The emerging biofuel crop Camelina sativa retains a highly undifferentiated hexaploid genome structure.</title>
        <authorList>
            <person name="Kagale S."/>
            <person name="Koh C."/>
            <person name="Nixon J."/>
            <person name="Bollina V."/>
            <person name="Clarke W.E."/>
            <person name="Tuteja R."/>
            <person name="Spillane C."/>
            <person name="Robinson S.J."/>
            <person name="Links M.G."/>
            <person name="Clarke C."/>
            <person name="Higgins E.E."/>
            <person name="Huebert T."/>
            <person name="Sharpe A.G."/>
            <person name="Parkin I.A."/>
        </authorList>
    </citation>
    <scope>NUCLEOTIDE SEQUENCE [LARGE SCALE GENOMIC DNA]</scope>
    <source>
        <strain evidence="3">cv. DH55</strain>
    </source>
</reference>
<dbReference type="InterPro" id="IPR010285">
    <property type="entry name" value="DNA_helicase_pif1-like_DEAD"/>
</dbReference>
<comment type="cofactor">
    <cofactor evidence="1">
        <name>Mg(2+)</name>
        <dbReference type="ChEBI" id="CHEBI:18420"/>
    </cofactor>
</comment>
<name>A0ABM0XES6_CAMSA</name>
<keyword evidence="1" id="KW-0233">DNA recombination</keyword>
<dbReference type="GeneID" id="104763162"/>
<keyword evidence="1" id="KW-0378">Hydrolase</keyword>
<dbReference type="Gene3D" id="3.30.420.10">
    <property type="entry name" value="Ribonuclease H-like superfamily/Ribonuclease H"/>
    <property type="match status" value="1"/>
</dbReference>
<keyword evidence="1" id="KW-0234">DNA repair</keyword>
<organism evidence="3 4">
    <name type="scientific">Camelina sativa</name>
    <name type="common">False flax</name>
    <name type="synonym">Myagrum sativum</name>
    <dbReference type="NCBI Taxonomy" id="90675"/>
    <lineage>
        <taxon>Eukaryota</taxon>
        <taxon>Viridiplantae</taxon>
        <taxon>Streptophyta</taxon>
        <taxon>Embryophyta</taxon>
        <taxon>Tracheophyta</taxon>
        <taxon>Spermatophyta</taxon>
        <taxon>Magnoliopsida</taxon>
        <taxon>eudicotyledons</taxon>
        <taxon>Gunneridae</taxon>
        <taxon>Pentapetalae</taxon>
        <taxon>rosids</taxon>
        <taxon>malvids</taxon>
        <taxon>Brassicales</taxon>
        <taxon>Brassicaceae</taxon>
        <taxon>Camelineae</taxon>
        <taxon>Camelina</taxon>
    </lineage>
</organism>
<dbReference type="PANTHER" id="PTHR10492">
    <property type="match status" value="1"/>
</dbReference>
<keyword evidence="1" id="KW-0347">Helicase</keyword>
<sequence>MDGASRGNPGLAAVGGIVRDHDGNWCVGFSLNIGICSAPLARLCGCIMGCMWLGKDGIDHENQKLLLRELQKLLKRNGCSLKKYNLMPQISLEDATLPNQFIMDELNYNREDLTKKHVGWKKMLIEEHKKIYDEIMEVLSMTKHLAVLPLYCWKEEEQLTLGREAIVIASLNSSYLWNQFKVLRLTKNMRLLQDIGKKEASEIEEFSKWILAVGEGKINEPNDGVCEIDIPQELLIPEGSSLLESIIEAVYGKNFSTQKDPKCFQERAILCPTNEDVNSINDVMLSSLNG</sequence>
<keyword evidence="1" id="KW-0547">Nucleotide-binding</keyword>
<dbReference type="PANTHER" id="PTHR10492:SF101">
    <property type="entry name" value="ATP-DEPENDENT DNA HELICASE"/>
    <property type="match status" value="1"/>
</dbReference>
<evidence type="ECO:0000256" key="1">
    <source>
        <dbReference type="RuleBase" id="RU363044"/>
    </source>
</evidence>
<protein>
    <recommendedName>
        <fullName evidence="1">ATP-dependent DNA helicase</fullName>
        <ecNumber evidence="1">5.6.2.3</ecNumber>
    </recommendedName>
</protein>
<evidence type="ECO:0000259" key="2">
    <source>
        <dbReference type="Pfam" id="PF05970"/>
    </source>
</evidence>
<dbReference type="SUPFAM" id="SSF53098">
    <property type="entry name" value="Ribonuclease H-like"/>
    <property type="match status" value="1"/>
</dbReference>
<proteinExistence type="inferred from homology"/>
<dbReference type="CDD" id="cd06222">
    <property type="entry name" value="RNase_H_like"/>
    <property type="match status" value="1"/>
</dbReference>
<gene>
    <name evidence="4" type="primary">LOC104763162</name>
</gene>
<keyword evidence="1" id="KW-0067">ATP-binding</keyword>
<accession>A0ABM0XES6</accession>
<dbReference type="Proteomes" id="UP000694864">
    <property type="component" value="Chromosome 18"/>
</dbReference>
<dbReference type="Pfam" id="PF05970">
    <property type="entry name" value="PIF1"/>
    <property type="match status" value="1"/>
</dbReference>
<evidence type="ECO:0000313" key="3">
    <source>
        <dbReference type="Proteomes" id="UP000694864"/>
    </source>
</evidence>